<evidence type="ECO:0000313" key="2">
    <source>
        <dbReference type="Proteomes" id="UP000007015"/>
    </source>
</evidence>
<dbReference type="Gramene" id="BGIOSGA009794-TA">
    <property type="protein sequence ID" value="BGIOSGA009794-PA"/>
    <property type="gene ID" value="BGIOSGA009794"/>
</dbReference>
<proteinExistence type="predicted"/>
<dbReference type="Proteomes" id="UP000007015">
    <property type="component" value="Chromosome 3"/>
</dbReference>
<evidence type="ECO:0000313" key="1">
    <source>
        <dbReference type="EMBL" id="EEC76197.1"/>
    </source>
</evidence>
<organism evidence="1 2">
    <name type="scientific">Oryza sativa subsp. indica</name>
    <name type="common">Rice</name>
    <dbReference type="NCBI Taxonomy" id="39946"/>
    <lineage>
        <taxon>Eukaryota</taxon>
        <taxon>Viridiplantae</taxon>
        <taxon>Streptophyta</taxon>
        <taxon>Embryophyta</taxon>
        <taxon>Tracheophyta</taxon>
        <taxon>Spermatophyta</taxon>
        <taxon>Magnoliopsida</taxon>
        <taxon>Liliopsida</taxon>
        <taxon>Poales</taxon>
        <taxon>Poaceae</taxon>
        <taxon>BOP clade</taxon>
        <taxon>Oryzoideae</taxon>
        <taxon>Oryzeae</taxon>
        <taxon>Oryzinae</taxon>
        <taxon>Oryza</taxon>
        <taxon>Oryza sativa</taxon>
    </lineage>
</organism>
<gene>
    <name evidence="1" type="ORF">OsI_13543</name>
</gene>
<name>B8AJY4_ORYSI</name>
<dbReference type="HOGENOM" id="CLU_2726686_0_0_1"/>
<sequence>MLLLVLTTRKLGFKRCESTTSEKRVLILYLPMVFKLLSHKRRRSEVKSCHWTQAHSSSGRQVPSSPGYSFLL</sequence>
<dbReference type="AlphaFoldDB" id="B8AJY4"/>
<dbReference type="EMBL" id="CM000128">
    <property type="protein sequence ID" value="EEC76197.1"/>
    <property type="molecule type" value="Genomic_DNA"/>
</dbReference>
<reference evidence="1 2" key="1">
    <citation type="journal article" date="2005" name="PLoS Biol.">
        <title>The genomes of Oryza sativa: a history of duplications.</title>
        <authorList>
            <person name="Yu J."/>
            <person name="Wang J."/>
            <person name="Lin W."/>
            <person name="Li S."/>
            <person name="Li H."/>
            <person name="Zhou J."/>
            <person name="Ni P."/>
            <person name="Dong W."/>
            <person name="Hu S."/>
            <person name="Zeng C."/>
            <person name="Zhang J."/>
            <person name="Zhang Y."/>
            <person name="Li R."/>
            <person name="Xu Z."/>
            <person name="Li S."/>
            <person name="Li X."/>
            <person name="Zheng H."/>
            <person name="Cong L."/>
            <person name="Lin L."/>
            <person name="Yin J."/>
            <person name="Geng J."/>
            <person name="Li G."/>
            <person name="Shi J."/>
            <person name="Liu J."/>
            <person name="Lv H."/>
            <person name="Li J."/>
            <person name="Wang J."/>
            <person name="Deng Y."/>
            <person name="Ran L."/>
            <person name="Shi X."/>
            <person name="Wang X."/>
            <person name="Wu Q."/>
            <person name="Li C."/>
            <person name="Ren X."/>
            <person name="Wang J."/>
            <person name="Wang X."/>
            <person name="Li D."/>
            <person name="Liu D."/>
            <person name="Zhang X."/>
            <person name="Ji Z."/>
            <person name="Zhao W."/>
            <person name="Sun Y."/>
            <person name="Zhang Z."/>
            <person name="Bao J."/>
            <person name="Han Y."/>
            <person name="Dong L."/>
            <person name="Ji J."/>
            <person name="Chen P."/>
            <person name="Wu S."/>
            <person name="Liu J."/>
            <person name="Xiao Y."/>
            <person name="Bu D."/>
            <person name="Tan J."/>
            <person name="Yang L."/>
            <person name="Ye C."/>
            <person name="Zhang J."/>
            <person name="Xu J."/>
            <person name="Zhou Y."/>
            <person name="Yu Y."/>
            <person name="Zhang B."/>
            <person name="Zhuang S."/>
            <person name="Wei H."/>
            <person name="Liu B."/>
            <person name="Lei M."/>
            <person name="Yu H."/>
            <person name="Li Y."/>
            <person name="Xu H."/>
            <person name="Wei S."/>
            <person name="He X."/>
            <person name="Fang L."/>
            <person name="Zhang Z."/>
            <person name="Zhang Y."/>
            <person name="Huang X."/>
            <person name="Su Z."/>
            <person name="Tong W."/>
            <person name="Li J."/>
            <person name="Tong Z."/>
            <person name="Li S."/>
            <person name="Ye J."/>
            <person name="Wang L."/>
            <person name="Fang L."/>
            <person name="Lei T."/>
            <person name="Chen C."/>
            <person name="Chen H."/>
            <person name="Xu Z."/>
            <person name="Li H."/>
            <person name="Huang H."/>
            <person name="Zhang F."/>
            <person name="Xu H."/>
            <person name="Li N."/>
            <person name="Zhao C."/>
            <person name="Li S."/>
            <person name="Dong L."/>
            <person name="Huang Y."/>
            <person name="Li L."/>
            <person name="Xi Y."/>
            <person name="Qi Q."/>
            <person name="Li W."/>
            <person name="Zhang B."/>
            <person name="Hu W."/>
            <person name="Zhang Y."/>
            <person name="Tian X."/>
            <person name="Jiao Y."/>
            <person name="Liang X."/>
            <person name="Jin J."/>
            <person name="Gao L."/>
            <person name="Zheng W."/>
            <person name="Hao B."/>
            <person name="Liu S."/>
            <person name="Wang W."/>
            <person name="Yuan L."/>
            <person name="Cao M."/>
            <person name="McDermott J."/>
            <person name="Samudrala R."/>
            <person name="Wang J."/>
            <person name="Wong G.K."/>
            <person name="Yang H."/>
        </authorList>
    </citation>
    <scope>NUCLEOTIDE SEQUENCE [LARGE SCALE GENOMIC DNA]</scope>
    <source>
        <strain evidence="2">cv. 93-11</strain>
    </source>
</reference>
<accession>B8AJY4</accession>
<keyword evidence="2" id="KW-1185">Reference proteome</keyword>
<protein>
    <submittedName>
        <fullName evidence="1">Uncharacterized protein</fullName>
    </submittedName>
</protein>